<feature type="transmembrane region" description="Helical" evidence="1">
    <location>
        <begin position="193"/>
        <end position="213"/>
    </location>
</feature>
<feature type="transmembrane region" description="Helical" evidence="1">
    <location>
        <begin position="251"/>
        <end position="274"/>
    </location>
</feature>
<evidence type="ECO:0000313" key="3">
    <source>
        <dbReference type="EMBL" id="AFM42801.1"/>
    </source>
</evidence>
<evidence type="ECO:0000256" key="1">
    <source>
        <dbReference type="SAM" id="Phobius"/>
    </source>
</evidence>
<keyword evidence="4" id="KW-1185">Reference proteome</keyword>
<gene>
    <name evidence="3" type="ordered locus">Desaci_3926</name>
</gene>
<dbReference type="eggNOG" id="ENOG5032SKP">
    <property type="taxonomic scope" value="Bacteria"/>
</dbReference>
<accession>I4DAH7</accession>
<dbReference type="STRING" id="646529.Desaci_3926"/>
<evidence type="ECO:0000313" key="4">
    <source>
        <dbReference type="Proteomes" id="UP000002892"/>
    </source>
</evidence>
<name>I4DAH7_DESAJ</name>
<dbReference type="KEGG" id="dai:Desaci_3926"/>
<feature type="transmembrane region" description="Helical" evidence="1">
    <location>
        <begin position="225"/>
        <end position="245"/>
    </location>
</feature>
<feature type="chain" id="PRO_5003687865" evidence="2">
    <location>
        <begin position="26"/>
        <end position="287"/>
    </location>
</feature>
<sequence>MKTKYRFSIVLIIALLLLFPGNVLADEISSQFGGSTPLMVPAGHTVESVFALSTDAHIAGSVKDIVLVINGDVYLEPTAQTDLVIDLGGQVINPSNVIVKTGIVRLNFNTKFMNELFIGLAMILGLWFARLIISILGIVLLTGLGFLFRNRLKQGENLLTVSPLRLLSIGIAASLIILGLIITLSLTVIGIPFAILVLIIATGATLLGILPVLDYIGKDIFSAQLLEYPALSQWFIFALLLVSVLNLPLVGIIILLGIVFMGLGVATVTCWVYLKERSHRKQTRNKT</sequence>
<dbReference type="EMBL" id="CP003639">
    <property type="protein sequence ID" value="AFM42801.1"/>
    <property type="molecule type" value="Genomic_DNA"/>
</dbReference>
<dbReference type="RefSeq" id="WP_014828788.1">
    <property type="nucleotide sequence ID" value="NC_018068.1"/>
</dbReference>
<evidence type="ECO:0000256" key="2">
    <source>
        <dbReference type="SAM" id="SignalP"/>
    </source>
</evidence>
<dbReference type="AlphaFoldDB" id="I4DAH7"/>
<organism evidence="3 4">
    <name type="scientific">Desulfosporosinus acidiphilus (strain DSM 22704 / JCM 16185 / SJ4)</name>
    <dbReference type="NCBI Taxonomy" id="646529"/>
    <lineage>
        <taxon>Bacteria</taxon>
        <taxon>Bacillati</taxon>
        <taxon>Bacillota</taxon>
        <taxon>Clostridia</taxon>
        <taxon>Eubacteriales</taxon>
        <taxon>Desulfitobacteriaceae</taxon>
        <taxon>Desulfosporosinus</taxon>
    </lineage>
</organism>
<dbReference type="Proteomes" id="UP000002892">
    <property type="component" value="Chromosome"/>
</dbReference>
<keyword evidence="2" id="KW-0732">Signal</keyword>
<feature type="transmembrane region" description="Helical" evidence="1">
    <location>
        <begin position="116"/>
        <end position="146"/>
    </location>
</feature>
<keyword evidence="1" id="KW-0812">Transmembrane</keyword>
<keyword evidence="1" id="KW-1133">Transmembrane helix</keyword>
<reference evidence="3 4" key="1">
    <citation type="journal article" date="2012" name="J. Bacteriol.">
        <title>Complete genome sequences of Desulfosporosinus orientis DSM765T, Desulfosporosinus youngiae DSM17734T, Desulfosporosinus meridiei DSM13257T, and Desulfosporosinus acidiphilus DSM22704T.</title>
        <authorList>
            <person name="Pester M."/>
            <person name="Brambilla E."/>
            <person name="Alazard D."/>
            <person name="Rattei T."/>
            <person name="Weinmaier T."/>
            <person name="Han J."/>
            <person name="Lucas S."/>
            <person name="Lapidus A."/>
            <person name="Cheng J.F."/>
            <person name="Goodwin L."/>
            <person name="Pitluck S."/>
            <person name="Peters L."/>
            <person name="Ovchinnikova G."/>
            <person name="Teshima H."/>
            <person name="Detter J.C."/>
            <person name="Han C.S."/>
            <person name="Tapia R."/>
            <person name="Land M.L."/>
            <person name="Hauser L."/>
            <person name="Kyrpides N.C."/>
            <person name="Ivanova N.N."/>
            <person name="Pagani I."/>
            <person name="Huntmann M."/>
            <person name="Wei C.L."/>
            <person name="Davenport K.W."/>
            <person name="Daligault H."/>
            <person name="Chain P.S."/>
            <person name="Chen A."/>
            <person name="Mavromatis K."/>
            <person name="Markowitz V."/>
            <person name="Szeto E."/>
            <person name="Mikhailova N."/>
            <person name="Pati A."/>
            <person name="Wagner M."/>
            <person name="Woyke T."/>
            <person name="Ollivier B."/>
            <person name="Klenk H.P."/>
            <person name="Spring S."/>
            <person name="Loy A."/>
        </authorList>
    </citation>
    <scope>NUCLEOTIDE SEQUENCE [LARGE SCALE GENOMIC DNA]</scope>
    <source>
        <strain evidence="4">DSM 22704 / JCM 16185 / SJ4</strain>
    </source>
</reference>
<dbReference type="HOGENOM" id="CLU_979083_0_0_9"/>
<dbReference type="OrthoDB" id="2374025at2"/>
<keyword evidence="1" id="KW-0472">Membrane</keyword>
<proteinExistence type="predicted"/>
<feature type="transmembrane region" description="Helical" evidence="1">
    <location>
        <begin position="166"/>
        <end position="187"/>
    </location>
</feature>
<protein>
    <submittedName>
        <fullName evidence="3">Uncharacterized protein</fullName>
    </submittedName>
</protein>
<feature type="signal peptide" evidence="2">
    <location>
        <begin position="1"/>
        <end position="25"/>
    </location>
</feature>